<dbReference type="SMART" id="SM01260">
    <property type="entry name" value="LANC_like"/>
    <property type="match status" value="1"/>
</dbReference>
<evidence type="ECO:0000313" key="1">
    <source>
        <dbReference type="EMBL" id="MFD0923169.1"/>
    </source>
</evidence>
<dbReference type="InterPro" id="IPR007822">
    <property type="entry name" value="LANC-like"/>
</dbReference>
<dbReference type="Gene3D" id="1.50.10.20">
    <property type="match status" value="1"/>
</dbReference>
<gene>
    <name evidence="1" type="ORF">ACFQ16_25780</name>
</gene>
<comment type="caution">
    <text evidence="1">The sequence shown here is derived from an EMBL/GenBank/DDBJ whole genome shotgun (WGS) entry which is preliminary data.</text>
</comment>
<dbReference type="RefSeq" id="WP_345601102.1">
    <property type="nucleotide sequence ID" value="NZ_BAABLT010000028.1"/>
</dbReference>
<proteinExistence type="predicted"/>
<dbReference type="EMBL" id="JBHTIW010000029">
    <property type="protein sequence ID" value="MFD0923169.1"/>
    <property type="molecule type" value="Genomic_DNA"/>
</dbReference>
<keyword evidence="2" id="KW-1185">Reference proteome</keyword>
<dbReference type="SUPFAM" id="SSF158745">
    <property type="entry name" value="LanC-like"/>
    <property type="match status" value="1"/>
</dbReference>
<dbReference type="InterPro" id="IPR033889">
    <property type="entry name" value="LanC"/>
</dbReference>
<sequence>MTRTSPPTWQAAEITAELAARLADPEHVARIATTADNTDHLPGMSEPVPPWGPIGLGEAHTGVAVLYAELAHHDPALRRVAHAHLSRAAAAAEQCPPGGLFGGLASLAHAAALTRRSERDYATLLDQLDDRITRQLRDLLAAESARLDAGRPGARMDHYDTVNGASGLGRYLLLRGNSELLGEVLRYLVRLSRPLDTPTGAVPGWWIADSGRVDLGLSHGICGPLALLALAWEERCRVPGQREAIELIAEQLLGWRTERGLWPATAESPPGTEMTAWCYGTPGVARALYLAGRALRRQDWCAAAVTGLATALDLPDPGITDCSLCHGWSGVLRITQLMTDDSGDPRLAAHLPRLATEVVAAHDPAHPFGFAYRRRFPDPAHRPAPHRAGFLEGAAGIALALHSFSAGAASRWDSALLVS</sequence>
<protein>
    <submittedName>
        <fullName evidence="1">Lanthionine synthetase C family protein</fullName>
    </submittedName>
</protein>
<dbReference type="Pfam" id="PF05147">
    <property type="entry name" value="LANC_like"/>
    <property type="match status" value="1"/>
</dbReference>
<accession>A0ABW3FXU4</accession>
<dbReference type="CDD" id="cd04793">
    <property type="entry name" value="LanC"/>
    <property type="match status" value="1"/>
</dbReference>
<dbReference type="PRINTS" id="PR01950">
    <property type="entry name" value="LANCSUPER"/>
</dbReference>
<organism evidence="1 2">
    <name type="scientific">Saccharopolyspora rosea</name>
    <dbReference type="NCBI Taxonomy" id="524884"/>
    <lineage>
        <taxon>Bacteria</taxon>
        <taxon>Bacillati</taxon>
        <taxon>Actinomycetota</taxon>
        <taxon>Actinomycetes</taxon>
        <taxon>Pseudonocardiales</taxon>
        <taxon>Pseudonocardiaceae</taxon>
        <taxon>Saccharopolyspora</taxon>
    </lineage>
</organism>
<dbReference type="PRINTS" id="PR01955">
    <property type="entry name" value="LANCFRANKIA"/>
</dbReference>
<dbReference type="Proteomes" id="UP001597018">
    <property type="component" value="Unassembled WGS sequence"/>
</dbReference>
<reference evidence="2" key="1">
    <citation type="journal article" date="2019" name="Int. J. Syst. Evol. Microbiol.">
        <title>The Global Catalogue of Microorganisms (GCM) 10K type strain sequencing project: providing services to taxonomists for standard genome sequencing and annotation.</title>
        <authorList>
            <consortium name="The Broad Institute Genomics Platform"/>
            <consortium name="The Broad Institute Genome Sequencing Center for Infectious Disease"/>
            <person name="Wu L."/>
            <person name="Ma J."/>
        </authorList>
    </citation>
    <scope>NUCLEOTIDE SEQUENCE [LARGE SCALE GENOMIC DNA]</scope>
    <source>
        <strain evidence="2">CCUG 56401</strain>
    </source>
</reference>
<evidence type="ECO:0000313" key="2">
    <source>
        <dbReference type="Proteomes" id="UP001597018"/>
    </source>
</evidence>
<name>A0ABW3FXU4_9PSEU</name>